<comment type="caution">
    <text evidence="4">The sequence shown here is derived from an EMBL/GenBank/DDBJ whole genome shotgun (WGS) entry which is preliminary data.</text>
</comment>
<dbReference type="Pfam" id="PF18938">
    <property type="entry name" value="aRib"/>
    <property type="match status" value="1"/>
</dbReference>
<dbReference type="InterPro" id="IPR044024">
    <property type="entry name" value="aRib"/>
</dbReference>
<feature type="non-terminal residue" evidence="4">
    <location>
        <position position="82"/>
    </location>
</feature>
<gene>
    <name evidence="4" type="ORF">Q604_UNBC04456G0001</name>
</gene>
<keyword evidence="1" id="KW-0732">Signal</keyword>
<dbReference type="AlphaFoldDB" id="W1YKA1"/>
<accession>W1YKA1</accession>
<name>W1YKA1_9ZZZZ</name>
<organism evidence="4">
    <name type="scientific">human gut metagenome</name>
    <dbReference type="NCBI Taxonomy" id="408170"/>
    <lineage>
        <taxon>unclassified sequences</taxon>
        <taxon>metagenomes</taxon>
        <taxon>organismal metagenomes</taxon>
    </lineage>
</organism>
<evidence type="ECO:0000313" key="4">
    <source>
        <dbReference type="EMBL" id="ETJ41619.1"/>
    </source>
</evidence>
<dbReference type="Gene3D" id="3.10.20.890">
    <property type="match status" value="1"/>
</dbReference>
<protein>
    <submittedName>
        <fullName evidence="4">Gram positive anchor</fullName>
    </submittedName>
</protein>
<evidence type="ECO:0000256" key="2">
    <source>
        <dbReference type="SAM" id="MobiDB-lite"/>
    </source>
</evidence>
<evidence type="ECO:0000256" key="1">
    <source>
        <dbReference type="ARBA" id="ARBA00022729"/>
    </source>
</evidence>
<evidence type="ECO:0000259" key="3">
    <source>
        <dbReference type="Pfam" id="PF18938"/>
    </source>
</evidence>
<feature type="non-terminal residue" evidence="4">
    <location>
        <position position="1"/>
    </location>
</feature>
<dbReference type="EMBL" id="AZMM01004456">
    <property type="protein sequence ID" value="ETJ41619.1"/>
    <property type="molecule type" value="Genomic_DNA"/>
</dbReference>
<feature type="region of interest" description="Disordered" evidence="2">
    <location>
        <begin position="1"/>
        <end position="36"/>
    </location>
</feature>
<proteinExistence type="predicted"/>
<sequence>VIPATDLTKSPEEAAKPEAGNDINTPAGKVEVKDPAKLTDAEKKAIEDKVKAVNPGATVAVDDKGNATVTTPEGKTAVIPAT</sequence>
<reference evidence="4" key="1">
    <citation type="submission" date="2013-12" db="EMBL/GenBank/DDBJ databases">
        <title>A Varibaculum cambriense genome reconstructed from a premature infant gut community with otherwise low bacterial novelty that shifts toward anaerobic metabolism during the third week of life.</title>
        <authorList>
            <person name="Brown C.T."/>
            <person name="Sharon I."/>
            <person name="Thomas B.C."/>
            <person name="Castelle C.J."/>
            <person name="Morowitz M.J."/>
            <person name="Banfield J.F."/>
        </authorList>
    </citation>
    <scope>NUCLEOTIDE SEQUENCE</scope>
</reference>
<feature type="domain" description="Atypical Rib" evidence="3">
    <location>
        <begin position="22"/>
        <end position="81"/>
    </location>
</feature>